<dbReference type="SUPFAM" id="SSF52540">
    <property type="entry name" value="P-loop containing nucleoside triphosphate hydrolases"/>
    <property type="match status" value="1"/>
</dbReference>
<reference evidence="11 12" key="1">
    <citation type="journal article" date="2016" name="Nat. Commun.">
        <title>Thousands of microbial genomes shed light on interconnected biogeochemical processes in an aquifer system.</title>
        <authorList>
            <person name="Anantharaman K."/>
            <person name="Brown C.T."/>
            <person name="Hug L.A."/>
            <person name="Sharon I."/>
            <person name="Castelle C.J."/>
            <person name="Probst A.J."/>
            <person name="Thomas B.C."/>
            <person name="Singh A."/>
            <person name="Wilkins M.J."/>
            <person name="Karaoz U."/>
            <person name="Brodie E.L."/>
            <person name="Williams K.H."/>
            <person name="Hubbard S.S."/>
            <person name="Banfield J.F."/>
        </authorList>
    </citation>
    <scope>NUCLEOTIDE SEQUENCE [LARGE SCALE GENOMIC DNA]</scope>
</reference>
<name>A0A1F6V692_9BACT</name>
<dbReference type="PANTHER" id="PTHR43394">
    <property type="entry name" value="ATP-DEPENDENT PERMEASE MDL1, MITOCHONDRIAL"/>
    <property type="match status" value="1"/>
</dbReference>
<dbReference type="PROSITE" id="PS00211">
    <property type="entry name" value="ABC_TRANSPORTER_1"/>
    <property type="match status" value="1"/>
</dbReference>
<dbReference type="InterPro" id="IPR036640">
    <property type="entry name" value="ABC1_TM_sf"/>
</dbReference>
<feature type="transmembrane region" description="Helical" evidence="8">
    <location>
        <begin position="139"/>
        <end position="162"/>
    </location>
</feature>
<evidence type="ECO:0000256" key="5">
    <source>
        <dbReference type="ARBA" id="ARBA00022840"/>
    </source>
</evidence>
<evidence type="ECO:0008006" key="13">
    <source>
        <dbReference type="Google" id="ProtNLM"/>
    </source>
</evidence>
<comment type="subcellular location">
    <subcellularLocation>
        <location evidence="1">Cell membrane</location>
        <topology evidence="1">Multi-pass membrane protein</topology>
    </subcellularLocation>
</comment>
<dbReference type="Gene3D" id="3.40.50.300">
    <property type="entry name" value="P-loop containing nucleotide triphosphate hydrolases"/>
    <property type="match status" value="1"/>
</dbReference>
<dbReference type="PROSITE" id="PS50929">
    <property type="entry name" value="ABC_TM1F"/>
    <property type="match status" value="1"/>
</dbReference>
<evidence type="ECO:0000256" key="2">
    <source>
        <dbReference type="ARBA" id="ARBA00022448"/>
    </source>
</evidence>
<dbReference type="AlphaFoldDB" id="A0A1F6V692"/>
<dbReference type="SUPFAM" id="SSF90123">
    <property type="entry name" value="ABC transporter transmembrane region"/>
    <property type="match status" value="1"/>
</dbReference>
<protein>
    <recommendedName>
        <fullName evidence="13">ABC transporter ATP-binding protein</fullName>
    </recommendedName>
</protein>
<dbReference type="InterPro" id="IPR017871">
    <property type="entry name" value="ABC_transporter-like_CS"/>
</dbReference>
<feature type="transmembrane region" description="Helical" evidence="8">
    <location>
        <begin position="255"/>
        <end position="277"/>
    </location>
</feature>
<evidence type="ECO:0000259" key="10">
    <source>
        <dbReference type="PROSITE" id="PS50929"/>
    </source>
</evidence>
<proteinExistence type="predicted"/>
<evidence type="ECO:0000256" key="4">
    <source>
        <dbReference type="ARBA" id="ARBA00022741"/>
    </source>
</evidence>
<organism evidence="11 12">
    <name type="scientific">Candidatus Nomurabacteria bacterium RIFCSPHIGHO2_01_FULL_40_24b</name>
    <dbReference type="NCBI Taxonomy" id="1801739"/>
    <lineage>
        <taxon>Bacteria</taxon>
        <taxon>Candidatus Nomuraibacteriota</taxon>
    </lineage>
</organism>
<evidence type="ECO:0000256" key="8">
    <source>
        <dbReference type="SAM" id="Phobius"/>
    </source>
</evidence>
<dbReference type="PROSITE" id="PS50893">
    <property type="entry name" value="ABC_TRANSPORTER_2"/>
    <property type="match status" value="1"/>
</dbReference>
<comment type="caution">
    <text evidence="11">The sequence shown here is derived from an EMBL/GenBank/DDBJ whole genome shotgun (WGS) entry which is preliminary data.</text>
</comment>
<feature type="transmembrane region" description="Helical" evidence="8">
    <location>
        <begin position="21"/>
        <end position="45"/>
    </location>
</feature>
<dbReference type="PANTHER" id="PTHR43394:SF1">
    <property type="entry name" value="ATP-BINDING CASSETTE SUB-FAMILY B MEMBER 10, MITOCHONDRIAL"/>
    <property type="match status" value="1"/>
</dbReference>
<evidence type="ECO:0000256" key="7">
    <source>
        <dbReference type="ARBA" id="ARBA00023136"/>
    </source>
</evidence>
<feature type="domain" description="ABC transmembrane type-1" evidence="10">
    <location>
        <begin position="39"/>
        <end position="312"/>
    </location>
</feature>
<keyword evidence="6 8" id="KW-1133">Transmembrane helix</keyword>
<dbReference type="Proteomes" id="UP000177370">
    <property type="component" value="Unassembled WGS sequence"/>
</dbReference>
<dbReference type="InterPro" id="IPR027417">
    <property type="entry name" value="P-loop_NTPase"/>
</dbReference>
<evidence type="ECO:0000313" key="12">
    <source>
        <dbReference type="Proteomes" id="UP000177370"/>
    </source>
</evidence>
<feature type="domain" description="ABC transporter" evidence="9">
    <location>
        <begin position="346"/>
        <end position="580"/>
    </location>
</feature>
<evidence type="ECO:0000256" key="3">
    <source>
        <dbReference type="ARBA" id="ARBA00022692"/>
    </source>
</evidence>
<keyword evidence="5" id="KW-0067">ATP-binding</keyword>
<dbReference type="FunFam" id="3.40.50.300:FF:000287">
    <property type="entry name" value="Multidrug ABC transporter ATP-binding protein"/>
    <property type="match status" value="1"/>
</dbReference>
<keyword evidence="3 8" id="KW-0812">Transmembrane</keyword>
<keyword evidence="2" id="KW-0813">Transport</keyword>
<dbReference type="GO" id="GO:0005524">
    <property type="term" value="F:ATP binding"/>
    <property type="evidence" value="ECO:0007669"/>
    <property type="project" value="UniProtKB-KW"/>
</dbReference>
<dbReference type="GO" id="GO:0005886">
    <property type="term" value="C:plasma membrane"/>
    <property type="evidence" value="ECO:0007669"/>
    <property type="project" value="UniProtKB-SubCell"/>
</dbReference>
<dbReference type="Pfam" id="PF00664">
    <property type="entry name" value="ABC_membrane"/>
    <property type="match status" value="1"/>
</dbReference>
<evidence type="ECO:0000256" key="1">
    <source>
        <dbReference type="ARBA" id="ARBA00004651"/>
    </source>
</evidence>
<dbReference type="SMART" id="SM00382">
    <property type="entry name" value="AAA"/>
    <property type="match status" value="1"/>
</dbReference>
<dbReference type="InterPro" id="IPR003593">
    <property type="entry name" value="AAA+_ATPase"/>
</dbReference>
<dbReference type="Pfam" id="PF00005">
    <property type="entry name" value="ABC_tran"/>
    <property type="match status" value="1"/>
</dbReference>
<dbReference type="GO" id="GO:0016887">
    <property type="term" value="F:ATP hydrolysis activity"/>
    <property type="evidence" value="ECO:0007669"/>
    <property type="project" value="InterPro"/>
</dbReference>
<dbReference type="InterPro" id="IPR011527">
    <property type="entry name" value="ABC1_TM_dom"/>
</dbReference>
<keyword evidence="7 8" id="KW-0472">Membrane</keyword>
<dbReference type="InterPro" id="IPR003439">
    <property type="entry name" value="ABC_transporter-like_ATP-bd"/>
</dbReference>
<keyword evidence="4" id="KW-0547">Nucleotide-binding</keyword>
<dbReference type="GO" id="GO:0015421">
    <property type="term" value="F:ABC-type oligopeptide transporter activity"/>
    <property type="evidence" value="ECO:0007669"/>
    <property type="project" value="TreeGrafter"/>
</dbReference>
<gene>
    <name evidence="11" type="ORF">A2647_04490</name>
</gene>
<feature type="transmembrane region" description="Helical" evidence="8">
    <location>
        <begin position="65"/>
        <end position="84"/>
    </location>
</feature>
<dbReference type="EMBL" id="MFTP01000022">
    <property type="protein sequence ID" value="OGI65177.1"/>
    <property type="molecule type" value="Genomic_DNA"/>
</dbReference>
<evidence type="ECO:0000313" key="11">
    <source>
        <dbReference type="EMBL" id="OGI65177.1"/>
    </source>
</evidence>
<accession>A0A1F6V692</accession>
<dbReference type="InterPro" id="IPR039421">
    <property type="entry name" value="Type_1_exporter"/>
</dbReference>
<feature type="transmembrane region" description="Helical" evidence="8">
    <location>
        <begin position="168"/>
        <end position="188"/>
    </location>
</feature>
<dbReference type="Gene3D" id="1.20.1560.10">
    <property type="entry name" value="ABC transporter type 1, transmembrane domain"/>
    <property type="match status" value="1"/>
</dbReference>
<sequence>MFSFFSRILKYVWPQMRKRKWVFFFILVGFSLRTFLDRIVVPLYFKKIIDIFTTGIGDLATTTQDIFQLFFIIIGIHIFVLFVARTVKFTILQFSVNVIRDLRNYTFQKIEQNSQTFFANTFAGSLVTKARRFIGGFEITFDIFLYSFLKFFVILAGVFAVLIYQSPVISLVFGIWIVVHVTIVSFFVKRKVAYDLSEAEQDSRISGRLADVFSNILAVKFFSARNQEIVSFGKYADEGAKRSKKAWFMGGKIDLIQHILIIIVQSVTLYLMIMLWLQGKISTGTIVLIETYMVMVSNDLWEFGNSLTRFMKSASDMKEMVDIFEITPDILDPKNPEILKIKEGNIVFQNVSFKYDMSQEVLSDFNLDIRSGERVGIVGHSGAGKSTITKLLLRFNDVTSGQITIDGQDIRNITQDDLRSVISYVPQEPILFHRPIRENISYGKPNASDEEIIVVAKKAHANDFVSKLPHGYDTLVGERGVKLSGGERQRVAIARAMLKNSPILMLDEATSSLDSVSESFIQEAFGELMKGKTTIVIAHRLSTIQKMDRIIVLDKGKIVEGGTHKELLGKNGVYAELWSHQTGGFLE</sequence>
<evidence type="ECO:0000259" key="9">
    <source>
        <dbReference type="PROSITE" id="PS50893"/>
    </source>
</evidence>
<evidence type="ECO:0000256" key="6">
    <source>
        <dbReference type="ARBA" id="ARBA00022989"/>
    </source>
</evidence>